<evidence type="ECO:0000259" key="17">
    <source>
        <dbReference type="PROSITE" id="PS50109"/>
    </source>
</evidence>
<dbReference type="KEGG" id="jas:FJQ89_05700"/>
<keyword evidence="7" id="KW-0963">Cytoplasm</keyword>
<evidence type="ECO:0000256" key="7">
    <source>
        <dbReference type="ARBA" id="ARBA00022490"/>
    </source>
</evidence>
<dbReference type="Pfam" id="PF02518">
    <property type="entry name" value="HATPase_c"/>
    <property type="match status" value="1"/>
</dbReference>
<dbReference type="Gene3D" id="1.20.5.1930">
    <property type="match status" value="1"/>
</dbReference>
<sequence>MLQRWIRLPYRLSILACLTAAALAAALAALHAGYAAGTMPRASIPSPLLVACALLLLALALLLWRQHRLALRQRGLEQLRADAEQTRLASGQRKAREQERLRIGRDIHDDLGQHLLTLKIDLSMLQASTQGATPQLARQLAVMARNVDLSIAALRRVIHDLRPPALDAGLQAACDGLLTDFQRSTGIDCSCDYRLDAAAGSIHGPLLYHALQEALANIARHARATHVQLSLQQAGDTLACRISDDGVGLTGSPPRLGCGLSGMHERVAAAGGSLHIASHSGAGTTLHLSLPLPGCGHDEAMAHR</sequence>
<evidence type="ECO:0000256" key="9">
    <source>
        <dbReference type="ARBA" id="ARBA00022723"/>
    </source>
</evidence>
<comment type="subcellular location">
    <subcellularLocation>
        <location evidence="3">Cytoplasm</location>
    </subcellularLocation>
</comment>
<proteinExistence type="predicted"/>
<dbReference type="GO" id="GO:0046872">
    <property type="term" value="F:metal ion binding"/>
    <property type="evidence" value="ECO:0007669"/>
    <property type="project" value="UniProtKB-KW"/>
</dbReference>
<keyword evidence="16" id="KW-1133">Transmembrane helix</keyword>
<dbReference type="GO" id="GO:0005737">
    <property type="term" value="C:cytoplasm"/>
    <property type="evidence" value="ECO:0007669"/>
    <property type="project" value="UniProtKB-SubCell"/>
</dbReference>
<dbReference type="Gene3D" id="3.30.565.10">
    <property type="entry name" value="Histidine kinase-like ATPase, C-terminal domain"/>
    <property type="match status" value="1"/>
</dbReference>
<dbReference type="GO" id="GO:0046983">
    <property type="term" value="F:protein dimerization activity"/>
    <property type="evidence" value="ECO:0007669"/>
    <property type="project" value="InterPro"/>
</dbReference>
<evidence type="ECO:0000256" key="16">
    <source>
        <dbReference type="SAM" id="Phobius"/>
    </source>
</evidence>
<dbReference type="EC" id="2.7.13.3" evidence="4"/>
<keyword evidence="9" id="KW-0479">Metal-binding</keyword>
<keyword evidence="8" id="KW-0808">Transferase</keyword>
<gene>
    <name evidence="18" type="ORF">FJQ89_05700</name>
</gene>
<feature type="domain" description="Histidine kinase" evidence="17">
    <location>
        <begin position="106"/>
        <end position="294"/>
    </location>
</feature>
<dbReference type="EMBL" id="CP041185">
    <property type="protein sequence ID" value="QDG69973.1"/>
    <property type="molecule type" value="Genomic_DNA"/>
</dbReference>
<keyword evidence="13" id="KW-0411">Iron-sulfur</keyword>
<evidence type="ECO:0000256" key="8">
    <source>
        <dbReference type="ARBA" id="ARBA00022679"/>
    </source>
</evidence>
<comment type="catalytic activity">
    <reaction evidence="1">
        <text>ATP + protein L-histidine = ADP + protein N-phospho-L-histidine.</text>
        <dbReference type="EC" id="2.7.13.3"/>
    </reaction>
</comment>
<dbReference type="AlphaFoldDB" id="A0A4Y6RAT7"/>
<comment type="function">
    <text evidence="14">Member of the two-component regulatory system NreB/NreC involved in the control of dissimilatory nitrate/nitrite reduction in response to oxygen. NreB functions as a direct oxygen sensor histidine kinase which is autophosphorylated, in the absence of oxygen, probably at the conserved histidine residue, and transfers its phosphate group probably to a conserved aspartate residue of NreC. NreB/NreC activates the expression of the nitrate (narGHJI) and nitrite (nir) reductase operons, as well as the putative nitrate transporter gene narT.</text>
</comment>
<dbReference type="PRINTS" id="PR00344">
    <property type="entry name" value="BCTRLSENSOR"/>
</dbReference>
<evidence type="ECO:0000256" key="5">
    <source>
        <dbReference type="ARBA" id="ARBA00017322"/>
    </source>
</evidence>
<dbReference type="SMART" id="SM00387">
    <property type="entry name" value="HATPase_c"/>
    <property type="match status" value="1"/>
</dbReference>
<evidence type="ECO:0000256" key="15">
    <source>
        <dbReference type="ARBA" id="ARBA00030800"/>
    </source>
</evidence>
<evidence type="ECO:0000256" key="1">
    <source>
        <dbReference type="ARBA" id="ARBA00000085"/>
    </source>
</evidence>
<dbReference type="PANTHER" id="PTHR24421">
    <property type="entry name" value="NITRATE/NITRITE SENSOR PROTEIN NARX-RELATED"/>
    <property type="match status" value="1"/>
</dbReference>
<dbReference type="PROSITE" id="PS50109">
    <property type="entry name" value="HIS_KIN"/>
    <property type="match status" value="1"/>
</dbReference>
<keyword evidence="11" id="KW-0408">Iron</keyword>
<dbReference type="InterPro" id="IPR036890">
    <property type="entry name" value="HATPase_C_sf"/>
</dbReference>
<keyword evidence="16" id="KW-0812">Transmembrane</keyword>
<keyword evidence="6" id="KW-0004">4Fe-4S</keyword>
<dbReference type="InterPro" id="IPR011712">
    <property type="entry name" value="Sig_transdc_His_kin_sub3_dim/P"/>
</dbReference>
<evidence type="ECO:0000256" key="13">
    <source>
        <dbReference type="ARBA" id="ARBA00023014"/>
    </source>
</evidence>
<evidence type="ECO:0000313" key="19">
    <source>
        <dbReference type="Proteomes" id="UP000316665"/>
    </source>
</evidence>
<evidence type="ECO:0000256" key="4">
    <source>
        <dbReference type="ARBA" id="ARBA00012438"/>
    </source>
</evidence>
<protein>
    <recommendedName>
        <fullName evidence="5">Oxygen sensor histidine kinase NreB</fullName>
        <ecNumber evidence="4">2.7.13.3</ecNumber>
    </recommendedName>
    <alternativeName>
        <fullName evidence="15">Nitrogen regulation protein B</fullName>
    </alternativeName>
</protein>
<name>A0A4Y6RAT7_9BURK</name>
<evidence type="ECO:0000256" key="10">
    <source>
        <dbReference type="ARBA" id="ARBA00022777"/>
    </source>
</evidence>
<keyword evidence="12" id="KW-0902">Two-component regulatory system</keyword>
<keyword evidence="10 18" id="KW-0418">Kinase</keyword>
<accession>A0A4Y6RAT7</accession>
<evidence type="ECO:0000256" key="3">
    <source>
        <dbReference type="ARBA" id="ARBA00004496"/>
    </source>
</evidence>
<dbReference type="InterPro" id="IPR050482">
    <property type="entry name" value="Sensor_HK_TwoCompSys"/>
</dbReference>
<dbReference type="InterPro" id="IPR004358">
    <property type="entry name" value="Sig_transdc_His_kin-like_C"/>
</dbReference>
<reference evidence="18 19" key="1">
    <citation type="submission" date="2019-06" db="EMBL/GenBank/DDBJ databases">
        <title>Complete genome sequence of Janthinobacterium sp. SNU WT3 isolated from diseased rainbow trout.</title>
        <authorList>
            <person name="Oh W.T."/>
            <person name="Park S.C."/>
        </authorList>
    </citation>
    <scope>NUCLEOTIDE SEQUENCE [LARGE SCALE GENOMIC DNA]</scope>
    <source>
        <strain evidence="18 19">SNU WT3</strain>
    </source>
</reference>
<dbReference type="SUPFAM" id="SSF55874">
    <property type="entry name" value="ATPase domain of HSP90 chaperone/DNA topoisomerase II/histidine kinase"/>
    <property type="match status" value="1"/>
</dbReference>
<dbReference type="OrthoDB" id="9782588at2"/>
<feature type="transmembrane region" description="Helical" evidence="16">
    <location>
        <begin position="44"/>
        <end position="64"/>
    </location>
</feature>
<dbReference type="InterPro" id="IPR003594">
    <property type="entry name" value="HATPase_dom"/>
</dbReference>
<dbReference type="RefSeq" id="WP_141169417.1">
    <property type="nucleotide sequence ID" value="NZ_CP041185.1"/>
</dbReference>
<organism evidence="18 19">
    <name type="scientific">Janthinobacterium tructae</name>
    <dbReference type="NCBI Taxonomy" id="2590869"/>
    <lineage>
        <taxon>Bacteria</taxon>
        <taxon>Pseudomonadati</taxon>
        <taxon>Pseudomonadota</taxon>
        <taxon>Betaproteobacteria</taxon>
        <taxon>Burkholderiales</taxon>
        <taxon>Oxalobacteraceae</taxon>
        <taxon>Janthinobacterium</taxon>
    </lineage>
</organism>
<dbReference type="Pfam" id="PF07730">
    <property type="entry name" value="HisKA_3"/>
    <property type="match status" value="1"/>
</dbReference>
<evidence type="ECO:0000256" key="2">
    <source>
        <dbReference type="ARBA" id="ARBA00001966"/>
    </source>
</evidence>
<evidence type="ECO:0000256" key="6">
    <source>
        <dbReference type="ARBA" id="ARBA00022485"/>
    </source>
</evidence>
<dbReference type="PANTHER" id="PTHR24421:SF58">
    <property type="entry name" value="SIGNAL TRANSDUCTION HISTIDINE-PROTEIN KINASE_PHOSPHATASE UHPB"/>
    <property type="match status" value="1"/>
</dbReference>
<dbReference type="GO" id="GO:0000155">
    <property type="term" value="F:phosphorelay sensor kinase activity"/>
    <property type="evidence" value="ECO:0007669"/>
    <property type="project" value="InterPro"/>
</dbReference>
<evidence type="ECO:0000256" key="14">
    <source>
        <dbReference type="ARBA" id="ARBA00024827"/>
    </source>
</evidence>
<dbReference type="Proteomes" id="UP000316665">
    <property type="component" value="Chromosome"/>
</dbReference>
<evidence type="ECO:0000256" key="11">
    <source>
        <dbReference type="ARBA" id="ARBA00023004"/>
    </source>
</evidence>
<dbReference type="GO" id="GO:0051539">
    <property type="term" value="F:4 iron, 4 sulfur cluster binding"/>
    <property type="evidence" value="ECO:0007669"/>
    <property type="project" value="UniProtKB-KW"/>
</dbReference>
<comment type="cofactor">
    <cofactor evidence="2">
        <name>[4Fe-4S] cluster</name>
        <dbReference type="ChEBI" id="CHEBI:49883"/>
    </cofactor>
</comment>
<keyword evidence="16" id="KW-0472">Membrane</keyword>
<keyword evidence="19" id="KW-1185">Reference proteome</keyword>
<dbReference type="InterPro" id="IPR005467">
    <property type="entry name" value="His_kinase_dom"/>
</dbReference>
<dbReference type="GO" id="GO:0016020">
    <property type="term" value="C:membrane"/>
    <property type="evidence" value="ECO:0007669"/>
    <property type="project" value="InterPro"/>
</dbReference>
<evidence type="ECO:0000256" key="12">
    <source>
        <dbReference type="ARBA" id="ARBA00023012"/>
    </source>
</evidence>
<evidence type="ECO:0000313" key="18">
    <source>
        <dbReference type="EMBL" id="QDG69973.1"/>
    </source>
</evidence>
<dbReference type="CDD" id="cd16917">
    <property type="entry name" value="HATPase_UhpB-NarQ-NarX-like"/>
    <property type="match status" value="1"/>
</dbReference>